<gene>
    <name evidence="2" type="ORF">BG006_002763</name>
</gene>
<feature type="compositionally biased region" description="Low complexity" evidence="1">
    <location>
        <begin position="117"/>
        <end position="156"/>
    </location>
</feature>
<organism evidence="2 3">
    <name type="scientific">Podila minutissima</name>
    <dbReference type="NCBI Taxonomy" id="64525"/>
    <lineage>
        <taxon>Eukaryota</taxon>
        <taxon>Fungi</taxon>
        <taxon>Fungi incertae sedis</taxon>
        <taxon>Mucoromycota</taxon>
        <taxon>Mortierellomycotina</taxon>
        <taxon>Mortierellomycetes</taxon>
        <taxon>Mortierellales</taxon>
        <taxon>Mortierellaceae</taxon>
        <taxon>Podila</taxon>
    </lineage>
</organism>
<dbReference type="PANTHER" id="PTHR43433">
    <property type="entry name" value="HYDROLASE, ALPHA/BETA FOLD FAMILY PROTEIN"/>
    <property type="match status" value="1"/>
</dbReference>
<keyword evidence="3" id="KW-1185">Reference proteome</keyword>
<proteinExistence type="predicted"/>
<feature type="compositionally biased region" description="Polar residues" evidence="1">
    <location>
        <begin position="157"/>
        <end position="171"/>
    </location>
</feature>
<dbReference type="Proteomes" id="UP000696485">
    <property type="component" value="Unassembled WGS sequence"/>
</dbReference>
<comment type="caution">
    <text evidence="2">The sequence shown here is derived from an EMBL/GenBank/DDBJ whole genome shotgun (WGS) entry which is preliminary data.</text>
</comment>
<evidence type="ECO:0000256" key="1">
    <source>
        <dbReference type="SAM" id="MobiDB-lite"/>
    </source>
</evidence>
<evidence type="ECO:0000313" key="2">
    <source>
        <dbReference type="EMBL" id="KAF9334051.1"/>
    </source>
</evidence>
<sequence length="517" mass="56824">MTIAMVPRDRTKDPISAPMVTCYNVKSLIDSPQFCQRAILPSGRTVSYTTCGSRTGSLVLYFYGLGGSCRQLAIMHAQAVRLDIKLLCIDRPGTGYTEPFTPKSKSKLNLFSRSSKAWSKSSSPSSTPSSSSPSSSTALSSASSSNGSSPTSSTASEFSTNLRARSTSSLPITKRRSENGVNAHGIFGAGREKMSCFDLSRPERDIIAEESEPDGDEEEEEEGDNANRKGYWTEDMYSSKDSHQGTVLLNHNVVAHGPGADKGQSKQKQKQKKPTLAAQRIDYVCQEALELVDTLLSRETKFGMMGHSCGIYYIMRMLQKHSDRILDGPIALLTPWVPFNECPETTSKSFKFLRHVPRGVVWAVTSSMNHIGSVILSSSSALSTTFAKQDDTGEKDRPSTDPFVLQFSDAVDKIVLPALVQDMNRQNSSGYNCEIQMCISDIGYDLAAIPIPTRVRVHAYCGYLDDMVPLEASREMGARCGWKMHEFQYSSHGGPRIFMTALEDYAIARTMLKHGLN</sequence>
<dbReference type="AlphaFoldDB" id="A0A9P5SS21"/>
<name>A0A9P5SS21_9FUNG</name>
<protein>
    <submittedName>
        <fullName evidence="2">Uncharacterized protein</fullName>
    </submittedName>
</protein>
<dbReference type="PANTHER" id="PTHR43433:SF10">
    <property type="entry name" value="AB HYDROLASE-1 DOMAIN-CONTAINING PROTEIN"/>
    <property type="match status" value="1"/>
</dbReference>
<dbReference type="InterPro" id="IPR029058">
    <property type="entry name" value="AB_hydrolase_fold"/>
</dbReference>
<evidence type="ECO:0000313" key="3">
    <source>
        <dbReference type="Proteomes" id="UP000696485"/>
    </source>
</evidence>
<dbReference type="EMBL" id="JAAAUY010000169">
    <property type="protein sequence ID" value="KAF9334051.1"/>
    <property type="molecule type" value="Genomic_DNA"/>
</dbReference>
<feature type="compositionally biased region" description="Acidic residues" evidence="1">
    <location>
        <begin position="208"/>
        <end position="224"/>
    </location>
</feature>
<accession>A0A9P5SS21</accession>
<feature type="region of interest" description="Disordered" evidence="1">
    <location>
        <begin position="208"/>
        <end position="230"/>
    </location>
</feature>
<feature type="region of interest" description="Disordered" evidence="1">
    <location>
        <begin position="117"/>
        <end position="177"/>
    </location>
</feature>
<dbReference type="SUPFAM" id="SSF53474">
    <property type="entry name" value="alpha/beta-Hydrolases"/>
    <property type="match status" value="1"/>
</dbReference>
<reference evidence="2" key="1">
    <citation type="journal article" date="2020" name="Fungal Divers.">
        <title>Resolving the Mortierellaceae phylogeny through synthesis of multi-gene phylogenetics and phylogenomics.</title>
        <authorList>
            <person name="Vandepol N."/>
            <person name="Liber J."/>
            <person name="Desiro A."/>
            <person name="Na H."/>
            <person name="Kennedy M."/>
            <person name="Barry K."/>
            <person name="Grigoriev I.V."/>
            <person name="Miller A.N."/>
            <person name="O'Donnell K."/>
            <person name="Stajich J.E."/>
            <person name="Bonito G."/>
        </authorList>
    </citation>
    <scope>NUCLEOTIDE SEQUENCE</scope>
    <source>
        <strain evidence="2">NVP1</strain>
    </source>
</reference>
<dbReference type="InterPro" id="IPR050471">
    <property type="entry name" value="AB_hydrolase"/>
</dbReference>
<dbReference type="Gene3D" id="3.40.50.1820">
    <property type="entry name" value="alpha/beta hydrolase"/>
    <property type="match status" value="1"/>
</dbReference>
<feature type="region of interest" description="Disordered" evidence="1">
    <location>
        <begin position="254"/>
        <end position="274"/>
    </location>
</feature>